<dbReference type="InterPro" id="IPR011335">
    <property type="entry name" value="Restrct_endonuc-II-like"/>
</dbReference>
<gene>
    <name evidence="2" type="ORF">O3303_03050</name>
</gene>
<dbReference type="Pfam" id="PF05685">
    <property type="entry name" value="Uma2"/>
    <property type="match status" value="1"/>
</dbReference>
<dbReference type="EMBL" id="CP114767">
    <property type="protein sequence ID" value="WBA42543.1"/>
    <property type="molecule type" value="Genomic_DNA"/>
</dbReference>
<keyword evidence="2" id="KW-0378">Hydrolase</keyword>
<dbReference type="PANTHER" id="PTHR36558:SF1">
    <property type="entry name" value="RESTRICTION ENDONUCLEASE DOMAIN-CONTAINING PROTEIN-RELATED"/>
    <property type="match status" value="1"/>
</dbReference>
<sequence>MAAQPQAFPSPKPFVTPEEYLAAEREAEFKHEYYQGEVTAMSGASRAHNLLVSNLIRGLGNLLGDRCNVFPSDMRVHVPANGLYTYPNVSVVCGEEQYLEGTHLDTLLNPVVLLEVLSVSTARNERGSKFLLYKSIPSLQHYVVVDSQRVKVYGHSRGPGEDWTIREYQGLGAVLSLPALALELPLHTIYRQLNLPE</sequence>
<dbReference type="InterPro" id="IPR008538">
    <property type="entry name" value="Uma2"/>
</dbReference>
<keyword evidence="2" id="KW-0540">Nuclease</keyword>
<name>A0ABY7LQ44_9BACT</name>
<keyword evidence="3" id="KW-1185">Reference proteome</keyword>
<dbReference type="GO" id="GO:0004519">
    <property type="term" value="F:endonuclease activity"/>
    <property type="evidence" value="ECO:0007669"/>
    <property type="project" value="UniProtKB-KW"/>
</dbReference>
<reference evidence="2 3" key="1">
    <citation type="submission" date="2022-12" db="EMBL/GenBank/DDBJ databases">
        <title>Hymenobacter canadensis sp. nov. isolated from lake water of the Cambridge Bay, Canada.</title>
        <authorList>
            <person name="Kim W.H."/>
            <person name="Lee Y.M."/>
        </authorList>
    </citation>
    <scope>NUCLEOTIDE SEQUENCE [LARGE SCALE GENOMIC DNA]</scope>
    <source>
        <strain evidence="2 3">PAMC 29467</strain>
    </source>
</reference>
<protein>
    <submittedName>
        <fullName evidence="2">Uma2 family endonuclease</fullName>
    </submittedName>
</protein>
<dbReference type="CDD" id="cd06260">
    <property type="entry name" value="DUF820-like"/>
    <property type="match status" value="1"/>
</dbReference>
<keyword evidence="2" id="KW-0255">Endonuclease</keyword>
<dbReference type="SUPFAM" id="SSF52980">
    <property type="entry name" value="Restriction endonuclease-like"/>
    <property type="match status" value="1"/>
</dbReference>
<dbReference type="Gene3D" id="3.90.1570.10">
    <property type="entry name" value="tt1808, chain A"/>
    <property type="match status" value="1"/>
</dbReference>
<organism evidence="2 3">
    <name type="scientific">Hymenobacter canadensis</name>
    <dbReference type="NCBI Taxonomy" id="2999067"/>
    <lineage>
        <taxon>Bacteria</taxon>
        <taxon>Pseudomonadati</taxon>
        <taxon>Bacteroidota</taxon>
        <taxon>Cytophagia</taxon>
        <taxon>Cytophagales</taxon>
        <taxon>Hymenobacteraceae</taxon>
        <taxon>Hymenobacter</taxon>
    </lineage>
</organism>
<accession>A0ABY7LQ44</accession>
<evidence type="ECO:0000313" key="3">
    <source>
        <dbReference type="Proteomes" id="UP001211005"/>
    </source>
</evidence>
<evidence type="ECO:0000313" key="2">
    <source>
        <dbReference type="EMBL" id="WBA42543.1"/>
    </source>
</evidence>
<feature type="domain" description="Putative restriction endonuclease" evidence="1">
    <location>
        <begin position="17"/>
        <end position="184"/>
    </location>
</feature>
<proteinExistence type="predicted"/>
<dbReference type="InterPro" id="IPR012296">
    <property type="entry name" value="Nuclease_put_TT1808"/>
</dbReference>
<dbReference type="Proteomes" id="UP001211005">
    <property type="component" value="Chromosome"/>
</dbReference>
<dbReference type="RefSeq" id="WP_269560595.1">
    <property type="nucleotide sequence ID" value="NZ_CP114767.1"/>
</dbReference>
<evidence type="ECO:0000259" key="1">
    <source>
        <dbReference type="Pfam" id="PF05685"/>
    </source>
</evidence>
<dbReference type="PANTHER" id="PTHR36558">
    <property type="entry name" value="GLR1098 PROTEIN"/>
    <property type="match status" value="1"/>
</dbReference>